<proteinExistence type="predicted"/>
<comment type="caution">
    <text evidence="1">The sequence shown here is derived from an EMBL/GenBank/DDBJ whole genome shotgun (WGS) entry which is preliminary data.</text>
</comment>
<evidence type="ECO:0000313" key="2">
    <source>
        <dbReference type="Proteomes" id="UP000224567"/>
    </source>
</evidence>
<dbReference type="CDD" id="cd09272">
    <property type="entry name" value="RNase_HI_RT_Ty1"/>
    <property type="match status" value="1"/>
</dbReference>
<dbReference type="STRING" id="33114.A0A2G2VRW7"/>
<reference evidence="1 2" key="1">
    <citation type="journal article" date="2017" name="Genome Biol.">
        <title>New reference genome sequences of hot pepper reveal the massive evolution of plant disease-resistance genes by retroduplication.</title>
        <authorList>
            <person name="Kim S."/>
            <person name="Park J."/>
            <person name="Yeom S.I."/>
            <person name="Kim Y.M."/>
            <person name="Seo E."/>
            <person name="Kim K.T."/>
            <person name="Kim M.S."/>
            <person name="Lee J.M."/>
            <person name="Cheong K."/>
            <person name="Shin H.S."/>
            <person name="Kim S.B."/>
            <person name="Han K."/>
            <person name="Lee J."/>
            <person name="Park M."/>
            <person name="Lee H.A."/>
            <person name="Lee H.Y."/>
            <person name="Lee Y."/>
            <person name="Oh S."/>
            <person name="Lee J.H."/>
            <person name="Choi E."/>
            <person name="Choi E."/>
            <person name="Lee S.E."/>
            <person name="Jeon J."/>
            <person name="Kim H."/>
            <person name="Choi G."/>
            <person name="Song H."/>
            <person name="Lee J."/>
            <person name="Lee S.C."/>
            <person name="Kwon J.K."/>
            <person name="Lee H.Y."/>
            <person name="Koo N."/>
            <person name="Hong Y."/>
            <person name="Kim R.W."/>
            <person name="Kang W.H."/>
            <person name="Huh J.H."/>
            <person name="Kang B.C."/>
            <person name="Yang T.J."/>
            <person name="Lee Y.H."/>
            <person name="Bennetzen J.L."/>
            <person name="Choi D."/>
        </authorList>
    </citation>
    <scope>NUCLEOTIDE SEQUENCE [LARGE SCALE GENOMIC DNA]</scope>
    <source>
        <strain evidence="2">cv. PBC81</strain>
    </source>
</reference>
<organism evidence="1 2">
    <name type="scientific">Capsicum baccatum</name>
    <name type="common">Peruvian pepper</name>
    <dbReference type="NCBI Taxonomy" id="33114"/>
    <lineage>
        <taxon>Eukaryota</taxon>
        <taxon>Viridiplantae</taxon>
        <taxon>Streptophyta</taxon>
        <taxon>Embryophyta</taxon>
        <taxon>Tracheophyta</taxon>
        <taxon>Spermatophyta</taxon>
        <taxon>Magnoliopsida</taxon>
        <taxon>eudicotyledons</taxon>
        <taxon>Gunneridae</taxon>
        <taxon>Pentapetalae</taxon>
        <taxon>asterids</taxon>
        <taxon>lamiids</taxon>
        <taxon>Solanales</taxon>
        <taxon>Solanaceae</taxon>
        <taxon>Solanoideae</taxon>
        <taxon>Capsiceae</taxon>
        <taxon>Capsicum</taxon>
    </lineage>
</organism>
<name>A0A2G2VRW7_CAPBA</name>
<keyword evidence="2" id="KW-1185">Reference proteome</keyword>
<dbReference type="Proteomes" id="UP000224567">
    <property type="component" value="Unassembled WGS sequence"/>
</dbReference>
<dbReference type="OrthoDB" id="418237at2759"/>
<reference evidence="2" key="2">
    <citation type="journal article" date="2017" name="J. Anim. Genet.">
        <title>Multiple reference genome sequences of hot pepper reveal the massive evolution of plant disease resistance genes by retroduplication.</title>
        <authorList>
            <person name="Kim S."/>
            <person name="Park J."/>
            <person name="Yeom S.-I."/>
            <person name="Kim Y.-M."/>
            <person name="Seo E."/>
            <person name="Kim K.-T."/>
            <person name="Kim M.-S."/>
            <person name="Lee J.M."/>
            <person name="Cheong K."/>
            <person name="Shin H.-S."/>
            <person name="Kim S.-B."/>
            <person name="Han K."/>
            <person name="Lee J."/>
            <person name="Park M."/>
            <person name="Lee H.-A."/>
            <person name="Lee H.-Y."/>
            <person name="Lee Y."/>
            <person name="Oh S."/>
            <person name="Lee J.H."/>
            <person name="Choi E."/>
            <person name="Choi E."/>
            <person name="Lee S.E."/>
            <person name="Jeon J."/>
            <person name="Kim H."/>
            <person name="Choi G."/>
            <person name="Song H."/>
            <person name="Lee J."/>
            <person name="Lee S.-C."/>
            <person name="Kwon J.-K."/>
            <person name="Lee H.-Y."/>
            <person name="Koo N."/>
            <person name="Hong Y."/>
            <person name="Kim R.W."/>
            <person name="Kang W.-H."/>
            <person name="Huh J.H."/>
            <person name="Kang B.-C."/>
            <person name="Yang T.-J."/>
            <person name="Lee Y.-H."/>
            <person name="Bennetzen J.L."/>
            <person name="Choi D."/>
        </authorList>
    </citation>
    <scope>NUCLEOTIDE SEQUENCE [LARGE SCALE GENOMIC DNA]</scope>
    <source>
        <strain evidence="2">cv. PBC81</strain>
    </source>
</reference>
<evidence type="ECO:0000313" key="1">
    <source>
        <dbReference type="EMBL" id="PHT35729.1"/>
    </source>
</evidence>
<dbReference type="AlphaFoldDB" id="A0A2G2VRW7"/>
<sequence>MIKGDTLQAMFSPLVVILLVGKLPYRLRLLYELLRQSVIFLMKDQMFHERTKHIDVRYHFMREIISHGDIVVRKISTHDNPADMMTKTIPSVKFEHFLDLVSVNC</sequence>
<gene>
    <name evidence="1" type="ORF">CQW23_23429</name>
</gene>
<dbReference type="EMBL" id="MLFT02000010">
    <property type="protein sequence ID" value="PHT35729.1"/>
    <property type="molecule type" value="Genomic_DNA"/>
</dbReference>
<evidence type="ECO:0008006" key="3">
    <source>
        <dbReference type="Google" id="ProtNLM"/>
    </source>
</evidence>
<accession>A0A2G2VRW7</accession>
<protein>
    <recommendedName>
        <fullName evidence="3">Retrovirus-related Pol polyprotein from transposon TNT 1-94</fullName>
    </recommendedName>
</protein>